<feature type="transmembrane region" description="Helical" evidence="1">
    <location>
        <begin position="12"/>
        <end position="30"/>
    </location>
</feature>
<evidence type="ECO:0000256" key="1">
    <source>
        <dbReference type="SAM" id="Phobius"/>
    </source>
</evidence>
<feature type="transmembrane region" description="Helical" evidence="1">
    <location>
        <begin position="61"/>
        <end position="83"/>
    </location>
</feature>
<keyword evidence="1" id="KW-0472">Membrane</keyword>
<gene>
    <name evidence="2" type="ORF">GCM10019998_14160</name>
</gene>
<keyword evidence="1" id="KW-0812">Transmembrane</keyword>
<protein>
    <recommendedName>
        <fullName evidence="4">DUF2069 domain-containing protein</fullName>
    </recommendedName>
</protein>
<keyword evidence="3" id="KW-1185">Reference proteome</keyword>
<reference evidence="2 3" key="1">
    <citation type="journal article" date="2019" name="Int. J. Syst. Evol. Microbiol.">
        <title>The Global Catalogue of Microorganisms (GCM) 10K type strain sequencing project: providing services to taxonomists for standard genome sequencing and annotation.</title>
        <authorList>
            <consortium name="The Broad Institute Genomics Platform"/>
            <consortium name="The Broad Institute Genome Sequencing Center for Infectious Disease"/>
            <person name="Wu L."/>
            <person name="Ma J."/>
        </authorList>
    </citation>
    <scope>NUCLEOTIDE SEQUENCE [LARGE SCALE GENOMIC DNA]</scope>
    <source>
        <strain evidence="2 3">JCM 8736</strain>
    </source>
</reference>
<accession>A0ABN3Y4Y5</accession>
<organism evidence="2 3">
    <name type="scientific">Tetragenococcus solitarius</name>
    <dbReference type="NCBI Taxonomy" id="71453"/>
    <lineage>
        <taxon>Bacteria</taxon>
        <taxon>Bacillati</taxon>
        <taxon>Bacillota</taxon>
        <taxon>Bacilli</taxon>
        <taxon>Lactobacillales</taxon>
        <taxon>Enterococcaceae</taxon>
        <taxon>Tetragenococcus</taxon>
    </lineage>
</organism>
<feature type="transmembrane region" description="Helical" evidence="1">
    <location>
        <begin position="36"/>
        <end position="54"/>
    </location>
</feature>
<sequence>MNINRYSPLIKSVVFILLLFVVQMLVNLVYQQPIPNNFFNLSFIITLYIIPYLLSFTKWNLFYQFLIFLLISFGYFTTSSFLVNSYVDYTSILLQLAISFFTAFVMLLFSLVIRKKSPK</sequence>
<dbReference type="EMBL" id="BAAAXQ010000044">
    <property type="protein sequence ID" value="GAA3018830.1"/>
    <property type="molecule type" value="Genomic_DNA"/>
</dbReference>
<feature type="transmembrane region" description="Helical" evidence="1">
    <location>
        <begin position="89"/>
        <end position="113"/>
    </location>
</feature>
<evidence type="ECO:0000313" key="3">
    <source>
        <dbReference type="Proteomes" id="UP001501577"/>
    </source>
</evidence>
<comment type="caution">
    <text evidence="2">The sequence shown here is derived from an EMBL/GenBank/DDBJ whole genome shotgun (WGS) entry which is preliminary data.</text>
</comment>
<evidence type="ECO:0000313" key="2">
    <source>
        <dbReference type="EMBL" id="GAA3018830.1"/>
    </source>
</evidence>
<keyword evidence="1" id="KW-1133">Transmembrane helix</keyword>
<evidence type="ECO:0008006" key="4">
    <source>
        <dbReference type="Google" id="ProtNLM"/>
    </source>
</evidence>
<name>A0ABN3Y4Y5_9ENTE</name>
<proteinExistence type="predicted"/>
<dbReference type="Proteomes" id="UP001501577">
    <property type="component" value="Unassembled WGS sequence"/>
</dbReference>